<feature type="domain" description="AAA" evidence="23">
    <location>
        <begin position="531"/>
        <end position="669"/>
    </location>
</feature>
<protein>
    <recommendedName>
        <fullName evidence="18">Putative tyrosine-protein kinase EpsB</fullName>
        <ecNumber evidence="4">2.7.10.2</ecNumber>
    </recommendedName>
    <alternativeName>
        <fullName evidence="19">EPS I polysaccharide export protein EpsB</fullName>
    </alternativeName>
</protein>
<dbReference type="InterPro" id="IPR032807">
    <property type="entry name" value="GNVR"/>
</dbReference>
<evidence type="ECO:0000313" key="26">
    <source>
        <dbReference type="Proteomes" id="UP000033070"/>
    </source>
</evidence>
<keyword evidence="8 21" id="KW-0812">Transmembrane</keyword>
<evidence type="ECO:0000256" key="3">
    <source>
        <dbReference type="ARBA" id="ARBA00008883"/>
    </source>
</evidence>
<proteinExistence type="inferred from homology"/>
<dbReference type="GO" id="GO:0000271">
    <property type="term" value="P:polysaccharide biosynthetic process"/>
    <property type="evidence" value="ECO:0007669"/>
    <property type="project" value="UniProtKB-KW"/>
</dbReference>
<evidence type="ECO:0000256" key="18">
    <source>
        <dbReference type="ARBA" id="ARBA00067833"/>
    </source>
</evidence>
<dbReference type="EC" id="2.7.10.2" evidence="4"/>
<evidence type="ECO:0000256" key="11">
    <source>
        <dbReference type="ARBA" id="ARBA00022840"/>
    </source>
</evidence>
<evidence type="ECO:0000256" key="20">
    <source>
        <dbReference type="SAM" id="Coils"/>
    </source>
</evidence>
<evidence type="ECO:0000256" key="5">
    <source>
        <dbReference type="ARBA" id="ARBA00022475"/>
    </source>
</evidence>
<sequence>MSEVLHSEKHHSIPSAAHQTDDQLELLVYWRSVVKRKWSILGLAAAMTLLAAVVVFMMTPIYRSTVTILIEQNKTKVVSIEDVYSGIGQGKEYIQTQSEIIKSLSLAKVVVDKLKLTKHPEFDPRVNTSWLHSLLATLGASGKEPTEAEIRDAVAARLANSLTVEPVKMSQLIKVSFDSPDSQLAAKVANAVAEAFVESDMEAKFQMTQRASNWLNEHLAGLKVDLQKSEQALQEYRDREHIVDAGNLELSGASNQLQGLLASLVNARMNRAQAESAYKQVKNAGDSLESLPVVQKDPLAAKLKEVVAEKERKVSELANRYGKEHVKMIQAQADLDQARDGLRRHVDVVVAGLQREYEVARANEGALAGAVAEAKGTIQGANKKGFELSSLERDVATNKQIYDTFLSRFKETSATGDSGALVGRVIDPATPAVSPIKPKKGMVIAVAFVLGLLLGVAVALLLDRLDNTVRSTEDAELKLGQPILSTLPLLEGNDDQHMGRYYLDEPRSVFAESVRTARTGVLLSAIDCPNKILVITSSVPGEGKTTVSSNLALSHAQTKRVLLIDADMRRPSVAKVMNLDMAKQGLSALVTGTATLEECTQTIEGSTLHVVTAGSIPPNPLELLLSNKFEELLKSLSEKYDMVIIDSPPVQLVSDAVVLSTMATGVVFVVKADSTPHQVARRCIKTLLEAEATLFGVTLNQLDFRKAESYYGAYTGYGKYGYDGYYTKET</sequence>
<dbReference type="PANTHER" id="PTHR32309">
    <property type="entry name" value="TYROSINE-PROTEIN KINASE"/>
    <property type="match status" value="1"/>
</dbReference>
<comment type="catalytic activity">
    <reaction evidence="16">
        <text>L-tyrosyl-[protein] + ATP = O-phospho-L-tyrosyl-[protein] + ADP + H(+)</text>
        <dbReference type="Rhea" id="RHEA:10596"/>
        <dbReference type="Rhea" id="RHEA-COMP:10136"/>
        <dbReference type="Rhea" id="RHEA-COMP:20101"/>
        <dbReference type="ChEBI" id="CHEBI:15378"/>
        <dbReference type="ChEBI" id="CHEBI:30616"/>
        <dbReference type="ChEBI" id="CHEBI:46858"/>
        <dbReference type="ChEBI" id="CHEBI:61978"/>
        <dbReference type="ChEBI" id="CHEBI:456216"/>
        <dbReference type="EC" id="2.7.10.2"/>
    </reaction>
</comment>
<organism evidence="25 26">
    <name type="scientific">Ferriphaselus amnicola</name>
    <dbReference type="NCBI Taxonomy" id="1188319"/>
    <lineage>
        <taxon>Bacteria</taxon>
        <taxon>Pseudomonadati</taxon>
        <taxon>Pseudomonadota</taxon>
        <taxon>Betaproteobacteria</taxon>
        <taxon>Nitrosomonadales</taxon>
        <taxon>Gallionellaceae</taxon>
        <taxon>Ferriphaselus</taxon>
    </lineage>
</organism>
<keyword evidence="6" id="KW-0997">Cell inner membrane</keyword>
<feature type="transmembrane region" description="Helical" evidence="21">
    <location>
        <begin position="441"/>
        <end position="462"/>
    </location>
</feature>
<feature type="domain" description="Tyrosine-protein kinase G-rich" evidence="24">
    <location>
        <begin position="390"/>
        <end position="461"/>
    </location>
</feature>
<evidence type="ECO:0000256" key="15">
    <source>
        <dbReference type="ARBA" id="ARBA00023169"/>
    </source>
</evidence>
<comment type="subcellular location">
    <subcellularLocation>
        <location evidence="1">Cell inner membrane</location>
        <topology evidence="1">Multi-pass membrane protein</topology>
    </subcellularLocation>
</comment>
<evidence type="ECO:0000256" key="2">
    <source>
        <dbReference type="ARBA" id="ARBA00007316"/>
    </source>
</evidence>
<evidence type="ECO:0000256" key="8">
    <source>
        <dbReference type="ARBA" id="ARBA00022692"/>
    </source>
</evidence>
<dbReference type="NCBIfam" id="TIGR01007">
    <property type="entry name" value="eps_fam"/>
    <property type="match status" value="1"/>
</dbReference>
<evidence type="ECO:0000256" key="4">
    <source>
        <dbReference type="ARBA" id="ARBA00011903"/>
    </source>
</evidence>
<keyword evidence="26" id="KW-1185">Reference proteome</keyword>
<feature type="domain" description="Polysaccharide chain length determinant N-terminal" evidence="22">
    <location>
        <begin position="22"/>
        <end position="114"/>
    </location>
</feature>
<evidence type="ECO:0000259" key="23">
    <source>
        <dbReference type="Pfam" id="PF13614"/>
    </source>
</evidence>
<keyword evidence="11" id="KW-0067">ATP-binding</keyword>
<gene>
    <name evidence="25" type="ORF">OYT1_ch1463</name>
</gene>
<comment type="similarity">
    <text evidence="2">Belongs to the CpsD/CapB family.</text>
</comment>
<comment type="similarity">
    <text evidence="3">Belongs to the etk/wzc family.</text>
</comment>
<dbReference type="STRING" id="1188319.OYT1_02487"/>
<evidence type="ECO:0000256" key="19">
    <source>
        <dbReference type="ARBA" id="ARBA00081049"/>
    </source>
</evidence>
<comment type="function">
    <text evidence="17">Probably involved in polymerization and/or export of exopolysaccharide EPS I which functions as a virulence factor. May be involved in an ATP-dependent process in the pathway for EPS I production, possibly export of the trimeric repeat units across the inner membrane or their polymerization.</text>
</comment>
<dbReference type="InterPro" id="IPR005702">
    <property type="entry name" value="Wzc-like_C"/>
</dbReference>
<dbReference type="FunFam" id="3.40.50.300:FF:000527">
    <property type="entry name" value="Tyrosine-protein kinase etk"/>
    <property type="match status" value="1"/>
</dbReference>
<feature type="coiled-coil region" evidence="20">
    <location>
        <begin position="264"/>
        <end position="320"/>
    </location>
</feature>
<keyword evidence="12 21" id="KW-1133">Transmembrane helix</keyword>
<dbReference type="OrthoDB" id="9808257at2"/>
<dbReference type="GO" id="GO:0005886">
    <property type="term" value="C:plasma membrane"/>
    <property type="evidence" value="ECO:0007669"/>
    <property type="project" value="UniProtKB-SubCell"/>
</dbReference>
<dbReference type="PANTHER" id="PTHR32309:SF13">
    <property type="entry name" value="FERRIC ENTEROBACTIN TRANSPORT PROTEIN FEPE"/>
    <property type="match status" value="1"/>
</dbReference>
<keyword evidence="13 21" id="KW-0472">Membrane</keyword>
<dbReference type="GO" id="GO:0042802">
    <property type="term" value="F:identical protein binding"/>
    <property type="evidence" value="ECO:0007669"/>
    <property type="project" value="UniProtKB-ARBA"/>
</dbReference>
<dbReference type="InterPro" id="IPR050445">
    <property type="entry name" value="Bact_polysacc_biosynth/exp"/>
</dbReference>
<evidence type="ECO:0000256" key="12">
    <source>
        <dbReference type="ARBA" id="ARBA00022989"/>
    </source>
</evidence>
<dbReference type="Pfam" id="PF02706">
    <property type="entry name" value="Wzz"/>
    <property type="match status" value="1"/>
</dbReference>
<feature type="transmembrane region" description="Helical" evidence="21">
    <location>
        <begin position="40"/>
        <end position="62"/>
    </location>
</feature>
<evidence type="ECO:0000256" key="6">
    <source>
        <dbReference type="ARBA" id="ARBA00022519"/>
    </source>
</evidence>
<keyword evidence="5" id="KW-1003">Cell membrane</keyword>
<dbReference type="EMBL" id="AP018738">
    <property type="protein sequence ID" value="BBE51017.1"/>
    <property type="molecule type" value="Genomic_DNA"/>
</dbReference>
<evidence type="ECO:0000256" key="13">
    <source>
        <dbReference type="ARBA" id="ARBA00023136"/>
    </source>
</evidence>
<reference evidence="25 26" key="1">
    <citation type="submission" date="2018-06" db="EMBL/GenBank/DDBJ databases">
        <title>OYT1 Genome Sequencing.</title>
        <authorList>
            <person name="Kato S."/>
            <person name="Itoh T."/>
            <person name="Ohkuma M."/>
        </authorList>
    </citation>
    <scope>NUCLEOTIDE SEQUENCE [LARGE SCALE GENOMIC DNA]</scope>
    <source>
        <strain evidence="25 26">OYT1</strain>
    </source>
</reference>
<keyword evidence="7" id="KW-0808">Transferase</keyword>
<evidence type="ECO:0000256" key="16">
    <source>
        <dbReference type="ARBA" id="ARBA00051245"/>
    </source>
</evidence>
<dbReference type="RefSeq" id="WP_062627587.1">
    <property type="nucleotide sequence ID" value="NZ_AP018738.1"/>
</dbReference>
<name>A0A2Z6GC47_9PROT</name>
<accession>A0A2Z6GC47</accession>
<dbReference type="GO" id="GO:0004715">
    <property type="term" value="F:non-membrane spanning protein tyrosine kinase activity"/>
    <property type="evidence" value="ECO:0007669"/>
    <property type="project" value="UniProtKB-EC"/>
</dbReference>
<evidence type="ECO:0000256" key="17">
    <source>
        <dbReference type="ARBA" id="ARBA00054296"/>
    </source>
</evidence>
<dbReference type="CDD" id="cd05387">
    <property type="entry name" value="BY-kinase"/>
    <property type="match status" value="1"/>
</dbReference>
<keyword evidence="14" id="KW-0829">Tyrosine-protein kinase</keyword>
<evidence type="ECO:0000313" key="25">
    <source>
        <dbReference type="EMBL" id="BBE51017.1"/>
    </source>
</evidence>
<dbReference type="Gene3D" id="3.40.50.300">
    <property type="entry name" value="P-loop containing nucleotide triphosphate hydrolases"/>
    <property type="match status" value="1"/>
</dbReference>
<dbReference type="InterPro" id="IPR003856">
    <property type="entry name" value="LPS_length_determ_N"/>
</dbReference>
<dbReference type="Pfam" id="PF13807">
    <property type="entry name" value="GNVR"/>
    <property type="match status" value="1"/>
</dbReference>
<keyword evidence="20" id="KW-0175">Coiled coil</keyword>
<evidence type="ECO:0000259" key="24">
    <source>
        <dbReference type="Pfam" id="PF13807"/>
    </source>
</evidence>
<evidence type="ECO:0000256" key="21">
    <source>
        <dbReference type="SAM" id="Phobius"/>
    </source>
</evidence>
<dbReference type="Pfam" id="PF13614">
    <property type="entry name" value="AAA_31"/>
    <property type="match status" value="1"/>
</dbReference>
<evidence type="ECO:0000256" key="1">
    <source>
        <dbReference type="ARBA" id="ARBA00004429"/>
    </source>
</evidence>
<keyword evidence="9" id="KW-0547">Nucleotide-binding</keyword>
<dbReference type="GO" id="GO:0005524">
    <property type="term" value="F:ATP binding"/>
    <property type="evidence" value="ECO:0007669"/>
    <property type="project" value="UniProtKB-KW"/>
</dbReference>
<dbReference type="AlphaFoldDB" id="A0A2Z6GC47"/>
<evidence type="ECO:0000256" key="14">
    <source>
        <dbReference type="ARBA" id="ARBA00023137"/>
    </source>
</evidence>
<dbReference type="InterPro" id="IPR025669">
    <property type="entry name" value="AAA_dom"/>
</dbReference>
<dbReference type="InterPro" id="IPR027417">
    <property type="entry name" value="P-loop_NTPase"/>
</dbReference>
<evidence type="ECO:0000256" key="10">
    <source>
        <dbReference type="ARBA" id="ARBA00022777"/>
    </source>
</evidence>
<evidence type="ECO:0000259" key="22">
    <source>
        <dbReference type="Pfam" id="PF02706"/>
    </source>
</evidence>
<dbReference type="KEGG" id="fam:OYT1_ch1463"/>
<evidence type="ECO:0000256" key="7">
    <source>
        <dbReference type="ARBA" id="ARBA00022679"/>
    </source>
</evidence>
<keyword evidence="15" id="KW-0270">Exopolysaccharide synthesis</keyword>
<evidence type="ECO:0000256" key="9">
    <source>
        <dbReference type="ARBA" id="ARBA00022741"/>
    </source>
</evidence>
<dbReference type="SUPFAM" id="SSF52540">
    <property type="entry name" value="P-loop containing nucleoside triphosphate hydrolases"/>
    <property type="match status" value="1"/>
</dbReference>
<keyword evidence="10 25" id="KW-0418">Kinase</keyword>
<dbReference type="Proteomes" id="UP000033070">
    <property type="component" value="Chromosome"/>
</dbReference>